<protein>
    <recommendedName>
        <fullName evidence="3">Cyclic lactone autoinducer peptide</fullName>
    </recommendedName>
</protein>
<dbReference type="Proteomes" id="UP000237798">
    <property type="component" value="Unassembled WGS sequence"/>
</dbReference>
<dbReference type="AlphaFoldDB" id="A0A2T0B2X4"/>
<dbReference type="RefSeq" id="WP_106011183.1">
    <property type="nucleotide sequence ID" value="NZ_PVXP01000132.1"/>
</dbReference>
<dbReference type="EMBL" id="PVXP01000132">
    <property type="protein sequence ID" value="PRR78250.1"/>
    <property type="molecule type" value="Genomic_DNA"/>
</dbReference>
<organism evidence="1 2">
    <name type="scientific">Clostridium luticellarii</name>
    <dbReference type="NCBI Taxonomy" id="1691940"/>
    <lineage>
        <taxon>Bacteria</taxon>
        <taxon>Bacillati</taxon>
        <taxon>Bacillota</taxon>
        <taxon>Clostridia</taxon>
        <taxon>Eubacteriales</taxon>
        <taxon>Clostridiaceae</taxon>
        <taxon>Clostridium</taxon>
    </lineage>
</organism>
<evidence type="ECO:0000313" key="1">
    <source>
        <dbReference type="EMBL" id="PRR78250.1"/>
    </source>
</evidence>
<keyword evidence="2" id="KW-1185">Reference proteome</keyword>
<reference evidence="1 2" key="1">
    <citation type="submission" date="2018-03" db="EMBL/GenBank/DDBJ databases">
        <title>Genome sequence of Clostridium luticellarii DSM 29923.</title>
        <authorList>
            <person name="Poehlein A."/>
            <person name="Daniel R."/>
        </authorList>
    </citation>
    <scope>NUCLEOTIDE SEQUENCE [LARGE SCALE GENOMIC DNA]</scope>
    <source>
        <strain evidence="1 2">DSM 29923</strain>
    </source>
</reference>
<sequence length="51" mass="5729">MIMNMKLLNVKKYTALAICTAAIILAKTSSSMCLFFIAKEPKMPESLYKID</sequence>
<evidence type="ECO:0008006" key="3">
    <source>
        <dbReference type="Google" id="ProtNLM"/>
    </source>
</evidence>
<comment type="caution">
    <text evidence="1">The sequence shown here is derived from an EMBL/GenBank/DDBJ whole genome shotgun (WGS) entry which is preliminary data.</text>
</comment>
<name>A0A2T0B2X4_9CLOT</name>
<gene>
    <name evidence="1" type="ORF">CLLU_36620</name>
</gene>
<proteinExistence type="predicted"/>
<evidence type="ECO:0000313" key="2">
    <source>
        <dbReference type="Proteomes" id="UP000237798"/>
    </source>
</evidence>
<accession>A0A2T0B2X4</accession>